<accession>A0A9N9NDH7</accession>
<feature type="non-terminal residue" evidence="1">
    <location>
        <position position="76"/>
    </location>
</feature>
<proteinExistence type="predicted"/>
<gene>
    <name evidence="1" type="ORF">FMOSSE_LOCUS15235</name>
</gene>
<evidence type="ECO:0000313" key="1">
    <source>
        <dbReference type="EMBL" id="CAG8724496.1"/>
    </source>
</evidence>
<evidence type="ECO:0000313" key="2">
    <source>
        <dbReference type="Proteomes" id="UP000789375"/>
    </source>
</evidence>
<dbReference type="AlphaFoldDB" id="A0A9N9NDH7"/>
<sequence length="76" mass="9140">MREFPSTLRGWFNFIPNMKPIPNLVMKLTRFTRYLITLIKGQMIQAGVNIYLMRVIQDRSFKHFRKKARSQASFPY</sequence>
<organism evidence="1 2">
    <name type="scientific">Funneliformis mosseae</name>
    <name type="common">Endomycorrhizal fungus</name>
    <name type="synonym">Glomus mosseae</name>
    <dbReference type="NCBI Taxonomy" id="27381"/>
    <lineage>
        <taxon>Eukaryota</taxon>
        <taxon>Fungi</taxon>
        <taxon>Fungi incertae sedis</taxon>
        <taxon>Mucoromycota</taxon>
        <taxon>Glomeromycotina</taxon>
        <taxon>Glomeromycetes</taxon>
        <taxon>Glomerales</taxon>
        <taxon>Glomeraceae</taxon>
        <taxon>Funneliformis</taxon>
    </lineage>
</organism>
<reference evidence="1" key="1">
    <citation type="submission" date="2021-06" db="EMBL/GenBank/DDBJ databases">
        <authorList>
            <person name="Kallberg Y."/>
            <person name="Tangrot J."/>
            <person name="Rosling A."/>
        </authorList>
    </citation>
    <scope>NUCLEOTIDE SEQUENCE</scope>
    <source>
        <strain evidence="1">87-6 pot B 2015</strain>
    </source>
</reference>
<name>A0A9N9NDH7_FUNMO</name>
<keyword evidence="2" id="KW-1185">Reference proteome</keyword>
<dbReference type="Proteomes" id="UP000789375">
    <property type="component" value="Unassembled WGS sequence"/>
</dbReference>
<dbReference type="EMBL" id="CAJVPP010014555">
    <property type="protein sequence ID" value="CAG8724496.1"/>
    <property type="molecule type" value="Genomic_DNA"/>
</dbReference>
<comment type="caution">
    <text evidence="1">The sequence shown here is derived from an EMBL/GenBank/DDBJ whole genome shotgun (WGS) entry which is preliminary data.</text>
</comment>
<protein>
    <submittedName>
        <fullName evidence="1">12520_t:CDS:1</fullName>
    </submittedName>
</protein>